<dbReference type="Gene3D" id="3.30.70.270">
    <property type="match status" value="1"/>
</dbReference>
<dbReference type="SMART" id="SM00052">
    <property type="entry name" value="EAL"/>
    <property type="match status" value="1"/>
</dbReference>
<proteinExistence type="predicted"/>
<feature type="domain" description="EAL" evidence="1">
    <location>
        <begin position="188"/>
        <end position="442"/>
    </location>
</feature>
<dbReference type="Gene3D" id="3.20.20.450">
    <property type="entry name" value="EAL domain"/>
    <property type="match status" value="1"/>
</dbReference>
<dbReference type="AlphaFoldDB" id="C4Z6I3"/>
<geneLocation type="plasmid" evidence="3">
    <name>pEubeli2</name>
</geneLocation>
<dbReference type="PANTHER" id="PTHR33121:SF79">
    <property type="entry name" value="CYCLIC DI-GMP PHOSPHODIESTERASE PDED-RELATED"/>
    <property type="match status" value="1"/>
</dbReference>
<dbReference type="InterPro" id="IPR029787">
    <property type="entry name" value="Nucleotide_cyclase"/>
</dbReference>
<evidence type="ECO:0000313" key="3">
    <source>
        <dbReference type="Proteomes" id="UP000001476"/>
    </source>
</evidence>
<dbReference type="InterPro" id="IPR043128">
    <property type="entry name" value="Rev_trsase/Diguanyl_cyclase"/>
</dbReference>
<evidence type="ECO:0000259" key="1">
    <source>
        <dbReference type="PROSITE" id="PS50883"/>
    </source>
</evidence>
<dbReference type="eggNOG" id="COG5001">
    <property type="taxonomic scope" value="Bacteria"/>
</dbReference>
<accession>C4Z6I3</accession>
<keyword evidence="2" id="KW-0614">Plasmid</keyword>
<reference evidence="2 3" key="1">
    <citation type="journal article" date="2009" name="Proc. Natl. Acad. Sci. U.S.A.">
        <title>Characterizing a model human gut microbiota composed of members of its two dominant bacterial phyla.</title>
        <authorList>
            <person name="Mahowald M.A."/>
            <person name="Rey F.E."/>
            <person name="Seedorf H."/>
            <person name="Turnbaugh P.J."/>
            <person name="Fulton R.S."/>
            <person name="Wollam A."/>
            <person name="Shah N."/>
            <person name="Wang C."/>
            <person name="Magrini V."/>
            <person name="Wilson R.K."/>
            <person name="Cantarel B.L."/>
            <person name="Coutinho P.M."/>
            <person name="Henrissat B."/>
            <person name="Crock L.W."/>
            <person name="Russell A."/>
            <person name="Verberkmoes N.C."/>
            <person name="Hettich R.L."/>
            <person name="Gordon J.I."/>
        </authorList>
    </citation>
    <scope>NUCLEOTIDE SEQUENCE [LARGE SCALE GENOMIC DNA]</scope>
    <source>
        <strain evidence="3">ATCC 27750 / DSM 3376 / VPI C15-48 / C15-B4</strain>
        <plasmid evidence="2">unnamed</plasmid>
    </source>
</reference>
<dbReference type="CDD" id="cd01948">
    <property type="entry name" value="EAL"/>
    <property type="match status" value="1"/>
</dbReference>
<dbReference type="SUPFAM" id="SSF141868">
    <property type="entry name" value="EAL domain-like"/>
    <property type="match status" value="1"/>
</dbReference>
<dbReference type="Proteomes" id="UP000001476">
    <property type="component" value="Plasmid pEubeli2"/>
</dbReference>
<dbReference type="InterPro" id="IPR001633">
    <property type="entry name" value="EAL_dom"/>
</dbReference>
<dbReference type="KEGG" id="eel:EUBELI_20430"/>
<dbReference type="InterPro" id="IPR000160">
    <property type="entry name" value="GGDEF_dom"/>
</dbReference>
<gene>
    <name evidence="2" type="ordered locus">EUBELI_20430</name>
</gene>
<dbReference type="GO" id="GO:0071111">
    <property type="term" value="F:cyclic-guanylate-specific phosphodiesterase activity"/>
    <property type="evidence" value="ECO:0007669"/>
    <property type="project" value="InterPro"/>
</dbReference>
<keyword evidence="3" id="KW-1185">Reference proteome</keyword>
<dbReference type="InterPro" id="IPR035919">
    <property type="entry name" value="EAL_sf"/>
</dbReference>
<dbReference type="Pfam" id="PF00990">
    <property type="entry name" value="GGDEF"/>
    <property type="match status" value="1"/>
</dbReference>
<dbReference type="Pfam" id="PF00563">
    <property type="entry name" value="EAL"/>
    <property type="match status" value="1"/>
</dbReference>
<dbReference type="InterPro" id="IPR050706">
    <property type="entry name" value="Cyclic-di-GMP_PDE-like"/>
</dbReference>
<dbReference type="SUPFAM" id="SSF55073">
    <property type="entry name" value="Nucleotide cyclase"/>
    <property type="match status" value="1"/>
</dbReference>
<sequence>MILAYLRHVIYFKKRGGYMENCYLGMAGHNVFNNKVKDIIHKNEHSVVLLALDISNFKYINDFYGMDEGDKVMQDIADYYFINEPLCLAAHGIGFDQFRGAYNVDGMTQEDVVSYITKKNEKFEAELSERYPLVYQHVYVGLYFYDNHELDVRMAVDRANLAKKSTKGRFDIHCCIYSEDNCNEYLEHMDMSNEFVHAYNENRIEIFLQPKISVSEGKAVGAEALVRMRNKEGELIPPVRFVPVLEHTGMIEKLDDIMLDKTFAFQRECINNGIRPVPISVNISRQRFTSDGLLGYVMELQQKYDIDASLVELEILETTFIDALDAMTDAINALRKQGFRINVDDFGSGYSSLNQIANIPADVIKFDRVFASRSLKNDKGRQVIKSLIQMLKMVNYELVFEGVETKEELDTVVSYGCDVIQGFYFDKPLPAKEFIQKYYKGSRESTYGT</sequence>
<organism evidence="2 3">
    <name type="scientific">Lachnospira eligens (strain ATCC 27750 / DSM 3376 / VPI C15-48 / C15-B4)</name>
    <name type="common">Eubacterium eligens</name>
    <dbReference type="NCBI Taxonomy" id="515620"/>
    <lineage>
        <taxon>Bacteria</taxon>
        <taxon>Bacillati</taxon>
        <taxon>Bacillota</taxon>
        <taxon>Clostridia</taxon>
        <taxon>Lachnospirales</taxon>
        <taxon>Lachnospiraceae</taxon>
        <taxon>Lachnospira</taxon>
    </lineage>
</organism>
<evidence type="ECO:0000313" key="2">
    <source>
        <dbReference type="EMBL" id="ACR73575.1"/>
    </source>
</evidence>
<dbReference type="PROSITE" id="PS50883">
    <property type="entry name" value="EAL"/>
    <property type="match status" value="1"/>
</dbReference>
<name>C4Z6I3_LACE2</name>
<dbReference type="HOGENOM" id="CLU_000445_70_50_9"/>
<dbReference type="EMBL" id="CP001106">
    <property type="protein sequence ID" value="ACR73575.1"/>
    <property type="molecule type" value="Genomic_DNA"/>
</dbReference>
<protein>
    <recommendedName>
        <fullName evidence="1">EAL domain-containing protein</fullName>
    </recommendedName>
</protein>
<dbReference type="PANTHER" id="PTHR33121">
    <property type="entry name" value="CYCLIC DI-GMP PHOSPHODIESTERASE PDEF"/>
    <property type="match status" value="1"/>
</dbReference>